<evidence type="ECO:0000256" key="1">
    <source>
        <dbReference type="SAM" id="SignalP"/>
    </source>
</evidence>
<evidence type="ECO:0000313" key="2">
    <source>
        <dbReference type="EMBL" id="STZ69506.1"/>
    </source>
</evidence>
<protein>
    <submittedName>
        <fullName evidence="2">Bacteroidetes-specific putative membrane protein</fullName>
    </submittedName>
</protein>
<accession>A0A378U310</accession>
<feature type="signal peptide" evidence="1">
    <location>
        <begin position="1"/>
        <end position="25"/>
    </location>
</feature>
<dbReference type="RefSeq" id="WP_115092224.1">
    <property type="nucleotide sequence ID" value="NZ_CP068107.1"/>
</dbReference>
<dbReference type="EMBL" id="UGQL01000002">
    <property type="protein sequence ID" value="STZ69506.1"/>
    <property type="molecule type" value="Genomic_DNA"/>
</dbReference>
<dbReference type="AlphaFoldDB" id="A0A378U310"/>
<name>A0A378U310_MYROD</name>
<dbReference type="Proteomes" id="UP000255024">
    <property type="component" value="Unassembled WGS sequence"/>
</dbReference>
<feature type="chain" id="PRO_5016837362" evidence="1">
    <location>
        <begin position="26"/>
        <end position="310"/>
    </location>
</feature>
<gene>
    <name evidence="2" type="ORF">NCTC11179_03012</name>
</gene>
<organism evidence="2 3">
    <name type="scientific">Myroides odoratus</name>
    <name type="common">Flavobacterium odoratum</name>
    <dbReference type="NCBI Taxonomy" id="256"/>
    <lineage>
        <taxon>Bacteria</taxon>
        <taxon>Pseudomonadati</taxon>
        <taxon>Bacteroidota</taxon>
        <taxon>Flavobacteriia</taxon>
        <taxon>Flavobacteriales</taxon>
        <taxon>Flavobacteriaceae</taxon>
        <taxon>Myroides</taxon>
    </lineage>
</organism>
<sequence length="310" mass="34821">MNFLNKLKKVGTALVLISAAQQGFAQQEPQFAQYMYNTSVYNPAYAGTREVLSVFGNYRTQWVGLDGAPKTASFSVSTPINDSNVGLGLSFVNDKIGIMDENNIAIDFSYKIKLNYNYQLAFGLKASADLLNVDYTKGHPFDPSDINIQENISNKFTPNIGAGVYLYSDRSYLGVSVPSFLETHRYDDNDVTTMKQRMQLYLIGGYVFDINPDLKFKPAFLMKTVQGAPLQIDLTANFLIFEKLTAGVAYRWDAAVSGLVGFQISESLFVGYSYDADTSKLKHYNSGSHEFFLRADIFNRYTRKTSPRFF</sequence>
<keyword evidence="3" id="KW-1185">Reference proteome</keyword>
<proteinExistence type="predicted"/>
<dbReference type="NCBIfam" id="TIGR03519">
    <property type="entry name" value="T9SS_PorP_fam"/>
    <property type="match status" value="1"/>
</dbReference>
<evidence type="ECO:0000313" key="3">
    <source>
        <dbReference type="Proteomes" id="UP000255024"/>
    </source>
</evidence>
<dbReference type="InterPro" id="IPR019861">
    <property type="entry name" value="PorP/SprF_Bacteroidetes"/>
</dbReference>
<keyword evidence="1" id="KW-0732">Signal</keyword>
<dbReference type="Pfam" id="PF11751">
    <property type="entry name" value="PorP_SprF"/>
    <property type="match status" value="1"/>
</dbReference>
<reference evidence="2 3" key="1">
    <citation type="submission" date="2018-06" db="EMBL/GenBank/DDBJ databases">
        <authorList>
            <consortium name="Pathogen Informatics"/>
            <person name="Doyle S."/>
        </authorList>
    </citation>
    <scope>NUCLEOTIDE SEQUENCE [LARGE SCALE GENOMIC DNA]</scope>
    <source>
        <strain evidence="2 3">NCTC11179</strain>
    </source>
</reference>